<dbReference type="EMBL" id="JAOTJC010000005">
    <property type="protein sequence ID" value="MCU7553760.1"/>
    <property type="molecule type" value="Genomic_DNA"/>
</dbReference>
<keyword evidence="1" id="KW-0732">Signal</keyword>
<accession>A0ABT2VKE7</accession>
<proteinExistence type="predicted"/>
<reference evidence="3" key="1">
    <citation type="submission" date="2023-07" db="EMBL/GenBank/DDBJ databases">
        <title>Study on multiphase classification of strain Alteromonas salexigens isolated from the Yellow Sea.</title>
        <authorList>
            <person name="Sun L."/>
        </authorList>
    </citation>
    <scope>NUCLEOTIDE SEQUENCE [LARGE SCALE GENOMIC DNA]</scope>
    <source>
        <strain evidence="3">ASW11-19</strain>
    </source>
</reference>
<name>A0ABT2VKE7_9ALTE</name>
<evidence type="ECO:0000313" key="2">
    <source>
        <dbReference type="EMBL" id="MCU7553760.1"/>
    </source>
</evidence>
<dbReference type="InterPro" id="IPR026387">
    <property type="entry name" value="OMP_w_GlyGly"/>
</dbReference>
<dbReference type="NCBIfam" id="TIGR04219">
    <property type="entry name" value="OMP_w_GlyGly"/>
    <property type="match status" value="1"/>
</dbReference>
<feature type="chain" id="PRO_5046310891" evidence="1">
    <location>
        <begin position="22"/>
        <end position="252"/>
    </location>
</feature>
<keyword evidence="3" id="KW-1185">Reference proteome</keyword>
<gene>
    <name evidence="2" type="ORF">OCL06_04000</name>
</gene>
<dbReference type="RefSeq" id="WP_262992459.1">
    <property type="nucleotide sequence ID" value="NZ_JAOTJC010000005.1"/>
</dbReference>
<protein>
    <submittedName>
        <fullName evidence="2">TIGR04219 family outer membrane beta-barrel protein</fullName>
    </submittedName>
</protein>
<organism evidence="2 3">
    <name type="scientific">Alteromonas salexigens</name>
    <dbReference type="NCBI Taxonomy" id="2982530"/>
    <lineage>
        <taxon>Bacteria</taxon>
        <taxon>Pseudomonadati</taxon>
        <taxon>Pseudomonadota</taxon>
        <taxon>Gammaproteobacteria</taxon>
        <taxon>Alteromonadales</taxon>
        <taxon>Alteromonadaceae</taxon>
        <taxon>Alteromonas/Salinimonas group</taxon>
        <taxon>Alteromonas</taxon>
    </lineage>
</organism>
<dbReference type="Proteomes" id="UP001209257">
    <property type="component" value="Unassembled WGS sequence"/>
</dbReference>
<feature type="signal peptide" evidence="1">
    <location>
        <begin position="1"/>
        <end position="21"/>
    </location>
</feature>
<evidence type="ECO:0000313" key="3">
    <source>
        <dbReference type="Proteomes" id="UP001209257"/>
    </source>
</evidence>
<sequence>MKKCLIAATLGCAFFASTATADTIAGVYVGVQGWNMDTTGSFSDSSSNNGNFNFDDETNGAAYIALEHPVPFLPNVKVNHTDMATAGTTRLNSSFTFDGNLYTTQSDVYTDADIVATDVIFYYELFDNDLISFDVGLNGKYVDGTLIVEDRDSNTRGEQDFSGVIPMVYSRVQVGLPFTGLAAYAEGSYLSIDDHTVSDYQVAIAYSFIESLAVDMTLQLGYRNAQVDIEDLDDVYADLEYDGVFAGLEMHF</sequence>
<comment type="caution">
    <text evidence="2">The sequence shown here is derived from an EMBL/GenBank/DDBJ whole genome shotgun (WGS) entry which is preliminary data.</text>
</comment>
<evidence type="ECO:0000256" key="1">
    <source>
        <dbReference type="SAM" id="SignalP"/>
    </source>
</evidence>